<dbReference type="OrthoDB" id="1291193at2759"/>
<reference evidence="3" key="2">
    <citation type="journal article" date="2017" name="J. Anim. Genet.">
        <title>Multiple reference genome sequences of hot pepper reveal the massive evolution of plant disease resistance genes by retroduplication.</title>
        <authorList>
            <person name="Kim S."/>
            <person name="Park J."/>
            <person name="Yeom S.-I."/>
            <person name="Kim Y.-M."/>
            <person name="Seo E."/>
            <person name="Kim K.-T."/>
            <person name="Kim M.-S."/>
            <person name="Lee J.M."/>
            <person name="Cheong K."/>
            <person name="Shin H.-S."/>
            <person name="Kim S.-B."/>
            <person name="Han K."/>
            <person name="Lee J."/>
            <person name="Park M."/>
            <person name="Lee H.-A."/>
            <person name="Lee H.-Y."/>
            <person name="Lee Y."/>
            <person name="Oh S."/>
            <person name="Lee J.H."/>
            <person name="Choi E."/>
            <person name="Choi E."/>
            <person name="Lee S.E."/>
            <person name="Jeon J."/>
            <person name="Kim H."/>
            <person name="Choi G."/>
            <person name="Song H."/>
            <person name="Lee J."/>
            <person name="Lee S.-C."/>
            <person name="Kwon J.-K."/>
            <person name="Lee H.-Y."/>
            <person name="Koo N."/>
            <person name="Hong Y."/>
            <person name="Kim R.W."/>
            <person name="Kang W.-H."/>
            <person name="Huh J.H."/>
            <person name="Kang B.-C."/>
            <person name="Yang T.-J."/>
            <person name="Lee Y.-H."/>
            <person name="Bennetzen J.L."/>
            <person name="Choi D."/>
        </authorList>
    </citation>
    <scope>NUCLEOTIDE SEQUENCE [LARGE SCALE GENOMIC DNA]</scope>
    <source>
        <strain evidence="3">cv. PBC81</strain>
    </source>
</reference>
<sequence length="505" mass="57489">MPAFYREPGRRSEENKDGQSWEEAGARAAVRGRWRMDQKREILDVLRAKPVIFCDETSGLVLETNVDIRDPSDSGEDESPLLKQSTNLRTGEDSCQTAAEDLKFSFPNEKFRFGLIPAGSTDAVVIWYGFYGDVITESEKYRWMGPKRYDYAGTKVLLSHRSYEAEVAYVEVESEKKNTGLDKASGGWTKGLWSLLKKSERVACRANCNICKTKAGHTSAKCPRIRPATIPTPPNEPAYKLPLFQPLLGQPRVLVRQTVAEIRNYEIIRVFPGLMSPYDLNFLVVLCVLCMILDSKFADSWQFGSISFGRFENEVLYRERRSSFTQNRYLEEVEKCIKPSSVTEKRAYFEEFVRRRALLSQSSSDCQDGADSQASNDGSKNTDYEGDFEHVNEIGHSSCFVGDSERVNEVFSGSKVDVRNHHKSTEEQPIARKVVASRASCTERVSHRLYQSVNRDKESVNSRKPVVKQNGSSFCFKTEERARKRKEARTNFLCLLDKVQTSYKT</sequence>
<reference evidence="2 3" key="1">
    <citation type="journal article" date="2017" name="Genome Biol.">
        <title>New reference genome sequences of hot pepper reveal the massive evolution of plant disease-resistance genes by retroduplication.</title>
        <authorList>
            <person name="Kim S."/>
            <person name="Park J."/>
            <person name="Yeom S.I."/>
            <person name="Kim Y.M."/>
            <person name="Seo E."/>
            <person name="Kim K.T."/>
            <person name="Kim M.S."/>
            <person name="Lee J.M."/>
            <person name="Cheong K."/>
            <person name="Shin H.S."/>
            <person name="Kim S.B."/>
            <person name="Han K."/>
            <person name="Lee J."/>
            <person name="Park M."/>
            <person name="Lee H.A."/>
            <person name="Lee H.Y."/>
            <person name="Lee Y."/>
            <person name="Oh S."/>
            <person name="Lee J.H."/>
            <person name="Choi E."/>
            <person name="Choi E."/>
            <person name="Lee S.E."/>
            <person name="Jeon J."/>
            <person name="Kim H."/>
            <person name="Choi G."/>
            <person name="Song H."/>
            <person name="Lee J."/>
            <person name="Lee S.C."/>
            <person name="Kwon J.K."/>
            <person name="Lee H.Y."/>
            <person name="Koo N."/>
            <person name="Hong Y."/>
            <person name="Kim R.W."/>
            <person name="Kang W.H."/>
            <person name="Huh J.H."/>
            <person name="Kang B.C."/>
            <person name="Yang T.J."/>
            <person name="Lee Y.H."/>
            <person name="Bennetzen J.L."/>
            <person name="Choi D."/>
        </authorList>
    </citation>
    <scope>NUCLEOTIDE SEQUENCE [LARGE SCALE GENOMIC DNA]</scope>
    <source>
        <strain evidence="3">cv. PBC81</strain>
    </source>
</reference>
<gene>
    <name evidence="2" type="ORF">CQW23_33966</name>
</gene>
<dbReference type="PANTHER" id="PTHR47067:SF6">
    <property type="entry name" value="PROTEIN WVD2-LIKE 7"/>
    <property type="match status" value="1"/>
</dbReference>
<dbReference type="Proteomes" id="UP000224567">
    <property type="component" value="Unassembled WGS sequence"/>
</dbReference>
<dbReference type="Gene3D" id="2.60.200.40">
    <property type="match status" value="1"/>
</dbReference>
<accession>A0A2G2V072</accession>
<keyword evidence="3" id="KW-1185">Reference proteome</keyword>
<dbReference type="PANTHER" id="PTHR47067">
    <property type="entry name" value="TPX2 (TARGETING PROTEIN FOR XKLP2) PROTEIN FAMILY-RELATED"/>
    <property type="match status" value="1"/>
</dbReference>
<dbReference type="EMBL" id="MLFT02000808">
    <property type="protein sequence ID" value="PHT26420.1"/>
    <property type="molecule type" value="Genomic_DNA"/>
</dbReference>
<dbReference type="AlphaFoldDB" id="A0A2G2V072"/>
<dbReference type="STRING" id="33114.A0A2G2V072"/>
<dbReference type="SUPFAM" id="SSF111331">
    <property type="entry name" value="NAD kinase/diacylglycerol kinase-like"/>
    <property type="match status" value="1"/>
</dbReference>
<dbReference type="InterPro" id="IPR044216">
    <property type="entry name" value="WDL7"/>
</dbReference>
<feature type="compositionally biased region" description="Basic and acidic residues" evidence="1">
    <location>
        <begin position="7"/>
        <end position="19"/>
    </location>
</feature>
<evidence type="ECO:0000313" key="2">
    <source>
        <dbReference type="EMBL" id="PHT26420.1"/>
    </source>
</evidence>
<proteinExistence type="predicted"/>
<name>A0A2G2V072_CAPBA</name>
<dbReference type="InterPro" id="IPR016064">
    <property type="entry name" value="NAD/diacylglycerol_kinase_sf"/>
</dbReference>
<evidence type="ECO:0000313" key="3">
    <source>
        <dbReference type="Proteomes" id="UP000224567"/>
    </source>
</evidence>
<feature type="region of interest" description="Disordered" evidence="1">
    <location>
        <begin position="363"/>
        <end position="386"/>
    </location>
</feature>
<organism evidence="2 3">
    <name type="scientific">Capsicum baccatum</name>
    <name type="common">Peruvian pepper</name>
    <dbReference type="NCBI Taxonomy" id="33114"/>
    <lineage>
        <taxon>Eukaryota</taxon>
        <taxon>Viridiplantae</taxon>
        <taxon>Streptophyta</taxon>
        <taxon>Embryophyta</taxon>
        <taxon>Tracheophyta</taxon>
        <taxon>Spermatophyta</taxon>
        <taxon>Magnoliopsida</taxon>
        <taxon>eudicotyledons</taxon>
        <taxon>Gunneridae</taxon>
        <taxon>Pentapetalae</taxon>
        <taxon>asterids</taxon>
        <taxon>lamiids</taxon>
        <taxon>Solanales</taxon>
        <taxon>Solanaceae</taxon>
        <taxon>Solanoideae</taxon>
        <taxon>Capsiceae</taxon>
        <taxon>Capsicum</taxon>
    </lineage>
</organism>
<feature type="region of interest" description="Disordered" evidence="1">
    <location>
        <begin position="1"/>
        <end position="24"/>
    </location>
</feature>
<evidence type="ECO:0000256" key="1">
    <source>
        <dbReference type="SAM" id="MobiDB-lite"/>
    </source>
</evidence>
<feature type="compositionally biased region" description="Polar residues" evidence="1">
    <location>
        <begin position="363"/>
        <end position="379"/>
    </location>
</feature>
<protein>
    <submittedName>
        <fullName evidence="2">Uncharacterized protein</fullName>
    </submittedName>
</protein>
<comment type="caution">
    <text evidence="2">The sequence shown here is derived from an EMBL/GenBank/DDBJ whole genome shotgun (WGS) entry which is preliminary data.</text>
</comment>